<feature type="signal peptide" evidence="1">
    <location>
        <begin position="1"/>
        <end position="28"/>
    </location>
</feature>
<proteinExistence type="predicted"/>
<organism evidence="3 4">
    <name type="scientific">Candidatus Desulfacyla euxinica</name>
    <dbReference type="NCBI Taxonomy" id="2841693"/>
    <lineage>
        <taxon>Bacteria</taxon>
        <taxon>Deltaproteobacteria</taxon>
        <taxon>Candidatus Desulfacyla</taxon>
    </lineage>
</organism>
<comment type="caution">
    <text evidence="3">The sequence shown here is derived from an EMBL/GenBank/DDBJ whole genome shotgun (WGS) entry which is preliminary data.</text>
</comment>
<dbReference type="SUPFAM" id="SSF49367">
    <property type="entry name" value="Superoxide reductase-like"/>
    <property type="match status" value="1"/>
</dbReference>
<dbReference type="InterPro" id="IPR036073">
    <property type="entry name" value="Desulfoferrodoxin_Fe-bd_dom_sf"/>
</dbReference>
<dbReference type="Proteomes" id="UP000650524">
    <property type="component" value="Unassembled WGS sequence"/>
</dbReference>
<dbReference type="NCBIfam" id="TIGR01409">
    <property type="entry name" value="TAT_signal_seq"/>
    <property type="match status" value="1"/>
</dbReference>
<dbReference type="PROSITE" id="PS51318">
    <property type="entry name" value="TAT"/>
    <property type="match status" value="1"/>
</dbReference>
<dbReference type="InterPro" id="IPR019546">
    <property type="entry name" value="TAT_signal_bac_arc"/>
</dbReference>
<dbReference type="InterPro" id="IPR002742">
    <property type="entry name" value="Desulfoferrodoxin_Fe-bd_dom"/>
</dbReference>
<sequence length="137" mass="14908">MNDRRDFLKKSIVLAAGVVAANSATAFASSGGFPSGIVYTKANPGKWAKKVGSHAPEVKVDGRKVTLTTKHPMSEKHYIVRHTLVSADGTVLGSKTFYPSDKEAVSTYELPSDHGYKLYATSFCNLHDFWVTEVSVK</sequence>
<dbReference type="GO" id="GO:0005506">
    <property type="term" value="F:iron ion binding"/>
    <property type="evidence" value="ECO:0007669"/>
    <property type="project" value="InterPro"/>
</dbReference>
<protein>
    <submittedName>
        <fullName evidence="3">Twin-arginine translocation signal domain-containing protein</fullName>
    </submittedName>
</protein>
<accession>A0A8J6MZX5</accession>
<feature type="chain" id="PRO_5035157093" evidence="1">
    <location>
        <begin position="29"/>
        <end position="137"/>
    </location>
</feature>
<dbReference type="EMBL" id="JACNJD010000148">
    <property type="protein sequence ID" value="MBC8176609.1"/>
    <property type="molecule type" value="Genomic_DNA"/>
</dbReference>
<evidence type="ECO:0000313" key="4">
    <source>
        <dbReference type="Proteomes" id="UP000650524"/>
    </source>
</evidence>
<dbReference type="InterPro" id="IPR006311">
    <property type="entry name" value="TAT_signal"/>
</dbReference>
<feature type="domain" description="Desulfoferrodoxin ferrous iron-binding" evidence="2">
    <location>
        <begin position="64"/>
        <end position="132"/>
    </location>
</feature>
<gene>
    <name evidence="3" type="ORF">H8E19_04320</name>
</gene>
<reference evidence="3 4" key="1">
    <citation type="submission" date="2020-08" db="EMBL/GenBank/DDBJ databases">
        <title>Bridging the membrane lipid divide: bacteria of the FCB group superphylum have the potential to synthesize archaeal ether lipids.</title>
        <authorList>
            <person name="Villanueva L."/>
            <person name="Von Meijenfeldt F.A.B."/>
            <person name="Westbye A.B."/>
            <person name="Yadav S."/>
            <person name="Hopmans E.C."/>
            <person name="Dutilh B.E."/>
            <person name="Sinninghe Damste J.S."/>
        </authorList>
    </citation>
    <scope>NUCLEOTIDE SEQUENCE [LARGE SCALE GENOMIC DNA]</scope>
    <source>
        <strain evidence="3">NIOZ-UU27</strain>
    </source>
</reference>
<dbReference type="GO" id="GO:0016491">
    <property type="term" value="F:oxidoreductase activity"/>
    <property type="evidence" value="ECO:0007669"/>
    <property type="project" value="InterPro"/>
</dbReference>
<keyword evidence="1" id="KW-0732">Signal</keyword>
<evidence type="ECO:0000256" key="1">
    <source>
        <dbReference type="SAM" id="SignalP"/>
    </source>
</evidence>
<dbReference type="Pfam" id="PF01880">
    <property type="entry name" value="Desulfoferrodox"/>
    <property type="match status" value="1"/>
</dbReference>
<dbReference type="Gene3D" id="2.60.40.730">
    <property type="entry name" value="SOR catalytic domain"/>
    <property type="match status" value="1"/>
</dbReference>
<dbReference type="AlphaFoldDB" id="A0A8J6MZX5"/>
<evidence type="ECO:0000259" key="2">
    <source>
        <dbReference type="Pfam" id="PF01880"/>
    </source>
</evidence>
<evidence type="ECO:0000313" key="3">
    <source>
        <dbReference type="EMBL" id="MBC8176609.1"/>
    </source>
</evidence>
<name>A0A8J6MZX5_9DELT</name>